<evidence type="ECO:0000313" key="2">
    <source>
        <dbReference type="Proteomes" id="UP000568273"/>
    </source>
</evidence>
<dbReference type="Proteomes" id="UP000568273">
    <property type="component" value="Unassembled WGS sequence"/>
</dbReference>
<proteinExistence type="predicted"/>
<accession>A0A848RI78</accession>
<keyword evidence="2" id="KW-1185">Reference proteome</keyword>
<reference evidence="1" key="1">
    <citation type="submission" date="2020-04" db="EMBL/GenBank/DDBJ databases">
        <title>Peptoniphilus sp. nov. isolated from swine feces.</title>
        <authorList>
            <person name="Ryu S.W."/>
        </authorList>
    </citation>
    <scope>NUCLEOTIDE SEQUENCE [LARGE SCALE GENOMIC DNA]</scope>
    <source>
        <strain evidence="1">AGMB00490</strain>
    </source>
</reference>
<dbReference type="InterPro" id="IPR010064">
    <property type="entry name" value="HK97-gp10_tail"/>
</dbReference>
<name>A0A848RI78_9FIRM</name>
<dbReference type="Pfam" id="PF04883">
    <property type="entry name" value="HK97-gp10_like"/>
    <property type="match status" value="1"/>
</dbReference>
<evidence type="ECO:0000313" key="1">
    <source>
        <dbReference type="EMBL" id="NMW85491.1"/>
    </source>
</evidence>
<protein>
    <recommendedName>
        <fullName evidence="3">Phage protein, HK97 gp10 family</fullName>
    </recommendedName>
</protein>
<sequence>MAELTEVKGFDNFAEKLKLAEKKAPGLIYDKYDSAAKDLRKKIRKVTPYNPKGRYNRKLKKASQHLRGRWKANKTRKNKGIYHTEVYSTAPHYHLVERGHAVVGKGRKATKNGQSYVHGTFFFEKKIDELEPELNKLPEKILDEIFNDLFEGK</sequence>
<evidence type="ECO:0008006" key="3">
    <source>
        <dbReference type="Google" id="ProtNLM"/>
    </source>
</evidence>
<dbReference type="EMBL" id="JABDSR010000008">
    <property type="protein sequence ID" value="NMW85491.1"/>
    <property type="molecule type" value="Genomic_DNA"/>
</dbReference>
<comment type="caution">
    <text evidence="1">The sequence shown here is derived from an EMBL/GenBank/DDBJ whole genome shotgun (WGS) entry which is preliminary data.</text>
</comment>
<dbReference type="RefSeq" id="WP_169969552.1">
    <property type="nucleotide sequence ID" value="NZ_JABDSR010000008.1"/>
</dbReference>
<dbReference type="AlphaFoldDB" id="A0A848RI78"/>
<organism evidence="1 2">
    <name type="scientific">Peptoniphilus faecalis</name>
    <dbReference type="NCBI Taxonomy" id="2731255"/>
    <lineage>
        <taxon>Bacteria</taxon>
        <taxon>Bacillati</taxon>
        <taxon>Bacillota</taxon>
        <taxon>Tissierellia</taxon>
        <taxon>Tissierellales</taxon>
        <taxon>Peptoniphilaceae</taxon>
        <taxon>Peptoniphilus</taxon>
    </lineage>
</organism>
<gene>
    <name evidence="1" type="ORF">HKO22_07065</name>
</gene>